<evidence type="ECO:0000313" key="1">
    <source>
        <dbReference type="EMBL" id="WAJ26863.1"/>
    </source>
</evidence>
<accession>A0ACD4NJB9</accession>
<dbReference type="Proteomes" id="UP001163223">
    <property type="component" value="Chromosome"/>
</dbReference>
<proteinExistence type="predicted"/>
<name>A0ACD4NJB9_9HYPH</name>
<dbReference type="EMBL" id="CP113520">
    <property type="protein sequence ID" value="WAJ26863.1"/>
    <property type="molecule type" value="Genomic_DNA"/>
</dbReference>
<evidence type="ECO:0000313" key="2">
    <source>
        <dbReference type="Proteomes" id="UP001163223"/>
    </source>
</evidence>
<keyword evidence="2" id="KW-1185">Reference proteome</keyword>
<gene>
    <name evidence="1" type="ORF">OXU80_18610</name>
</gene>
<sequence length="76" mass="8486">MAATDYTPDDIEAFIAGLEEAIASGARRVTFMSAGTRREVEYNSLSDLLRAIDYWKAKRPSYERPSLTTLASFSSF</sequence>
<reference evidence="1" key="1">
    <citation type="submission" date="2022-11" db="EMBL/GenBank/DDBJ databases">
        <title>beta-Carotene-producing bacterium, Jeongeuplla avenae sp. nov., alleviates the salt stress of Arabidopsis seedlings.</title>
        <authorList>
            <person name="Jiang L."/>
            <person name="Lee J."/>
        </authorList>
    </citation>
    <scope>NUCLEOTIDE SEQUENCE</scope>
    <source>
        <strain evidence="1">DY_R2A_6</strain>
    </source>
</reference>
<protein>
    <submittedName>
        <fullName evidence="1">Uncharacterized protein</fullName>
    </submittedName>
</protein>
<organism evidence="1 2">
    <name type="scientific">Antarcticirhabdus aurantiaca</name>
    <dbReference type="NCBI Taxonomy" id="2606717"/>
    <lineage>
        <taxon>Bacteria</taxon>
        <taxon>Pseudomonadati</taxon>
        <taxon>Pseudomonadota</taxon>
        <taxon>Alphaproteobacteria</taxon>
        <taxon>Hyphomicrobiales</taxon>
        <taxon>Aurantimonadaceae</taxon>
        <taxon>Antarcticirhabdus</taxon>
    </lineage>
</organism>